<feature type="transmembrane region" description="Helical" evidence="5">
    <location>
        <begin position="505"/>
        <end position="524"/>
    </location>
</feature>
<dbReference type="AlphaFoldDB" id="A0A9P0DAP9"/>
<dbReference type="OrthoDB" id="3936150at2759"/>
<gene>
    <name evidence="7" type="ORF">PSYICH_LOCUS13642</name>
</gene>
<dbReference type="PANTHER" id="PTHR24064">
    <property type="entry name" value="SOLUTE CARRIER FAMILY 22 MEMBER"/>
    <property type="match status" value="1"/>
</dbReference>
<protein>
    <recommendedName>
        <fullName evidence="6">Major facilitator superfamily (MFS) profile domain-containing protein</fullName>
    </recommendedName>
</protein>
<feature type="transmembrane region" description="Helical" evidence="5">
    <location>
        <begin position="414"/>
        <end position="435"/>
    </location>
</feature>
<dbReference type="Pfam" id="PF00083">
    <property type="entry name" value="Sugar_tr"/>
    <property type="match status" value="1"/>
</dbReference>
<name>A0A9P0DAP9_9CUCU</name>
<evidence type="ECO:0000313" key="8">
    <source>
        <dbReference type="Proteomes" id="UP001153636"/>
    </source>
</evidence>
<feature type="transmembrane region" description="Helical" evidence="5">
    <location>
        <begin position="215"/>
        <end position="236"/>
    </location>
</feature>
<dbReference type="InterPro" id="IPR005829">
    <property type="entry name" value="Sugar_transporter_CS"/>
</dbReference>
<feature type="domain" description="Major facilitator superfamily (MFS) profile" evidence="6">
    <location>
        <begin position="99"/>
        <end position="529"/>
    </location>
</feature>
<dbReference type="GO" id="GO:0016020">
    <property type="term" value="C:membrane"/>
    <property type="evidence" value="ECO:0007669"/>
    <property type="project" value="UniProtKB-SubCell"/>
</dbReference>
<dbReference type="InterPro" id="IPR036259">
    <property type="entry name" value="MFS_trans_sf"/>
</dbReference>
<keyword evidence="8" id="KW-1185">Reference proteome</keyword>
<feature type="transmembrane region" description="Helical" evidence="5">
    <location>
        <begin position="161"/>
        <end position="178"/>
    </location>
</feature>
<dbReference type="PROSITE" id="PS50850">
    <property type="entry name" value="MFS"/>
    <property type="match status" value="1"/>
</dbReference>
<dbReference type="Proteomes" id="UP001153636">
    <property type="component" value="Chromosome 7"/>
</dbReference>
<evidence type="ECO:0000259" key="6">
    <source>
        <dbReference type="PROSITE" id="PS50850"/>
    </source>
</evidence>
<evidence type="ECO:0000256" key="5">
    <source>
        <dbReference type="SAM" id="Phobius"/>
    </source>
</evidence>
<feature type="transmembrane region" description="Helical" evidence="5">
    <location>
        <begin position="357"/>
        <end position="378"/>
    </location>
</feature>
<evidence type="ECO:0000256" key="3">
    <source>
        <dbReference type="ARBA" id="ARBA00022989"/>
    </source>
</evidence>
<keyword evidence="4 5" id="KW-0472">Membrane</keyword>
<feature type="transmembrane region" description="Helical" evidence="5">
    <location>
        <begin position="384"/>
        <end position="407"/>
    </location>
</feature>
<feature type="transmembrane region" description="Helical" evidence="5">
    <location>
        <begin position="248"/>
        <end position="266"/>
    </location>
</feature>
<feature type="transmembrane region" description="Helical" evidence="5">
    <location>
        <begin position="476"/>
        <end position="499"/>
    </location>
</feature>
<dbReference type="CDD" id="cd17317">
    <property type="entry name" value="MFS_SLC22"/>
    <property type="match status" value="1"/>
</dbReference>
<feature type="transmembrane region" description="Helical" evidence="5">
    <location>
        <begin position="441"/>
        <end position="464"/>
    </location>
</feature>
<organism evidence="7 8">
    <name type="scientific">Psylliodes chrysocephalus</name>
    <dbReference type="NCBI Taxonomy" id="3402493"/>
    <lineage>
        <taxon>Eukaryota</taxon>
        <taxon>Metazoa</taxon>
        <taxon>Ecdysozoa</taxon>
        <taxon>Arthropoda</taxon>
        <taxon>Hexapoda</taxon>
        <taxon>Insecta</taxon>
        <taxon>Pterygota</taxon>
        <taxon>Neoptera</taxon>
        <taxon>Endopterygota</taxon>
        <taxon>Coleoptera</taxon>
        <taxon>Polyphaga</taxon>
        <taxon>Cucujiformia</taxon>
        <taxon>Chrysomeloidea</taxon>
        <taxon>Chrysomelidae</taxon>
        <taxon>Galerucinae</taxon>
        <taxon>Alticini</taxon>
        <taxon>Psylliodes</taxon>
    </lineage>
</organism>
<dbReference type="SUPFAM" id="SSF103473">
    <property type="entry name" value="MFS general substrate transporter"/>
    <property type="match status" value="1"/>
</dbReference>
<evidence type="ECO:0000256" key="4">
    <source>
        <dbReference type="ARBA" id="ARBA00023136"/>
    </source>
</evidence>
<feature type="transmembrane region" description="Helical" evidence="5">
    <location>
        <begin position="190"/>
        <end position="209"/>
    </location>
</feature>
<evidence type="ECO:0000313" key="7">
    <source>
        <dbReference type="EMBL" id="CAH1112947.1"/>
    </source>
</evidence>
<dbReference type="EMBL" id="OV651819">
    <property type="protein sequence ID" value="CAH1112947.1"/>
    <property type="molecule type" value="Genomic_DNA"/>
</dbReference>
<dbReference type="InterPro" id="IPR005828">
    <property type="entry name" value="MFS_sugar_transport-like"/>
</dbReference>
<comment type="subcellular location">
    <subcellularLocation>
        <location evidence="1">Membrane</location>
        <topology evidence="1">Multi-pass membrane protein</topology>
    </subcellularLocation>
</comment>
<sequence length="562" mass="62656">MDLPDMEDIHVSDRLLAVPDGAKKKQDEEEDDIISKAIGEFGKWQLMHTFLLSLFNMPCTFHIFAPTFHVGEKRNAWCARPETFRSASVSEWMNCTGQNETNFCTMYDVTGYNITTLCSANVSELGVMKCTDWEFAGQGRSIIADFNLVCDRGGLQNFGEMMFLAGVAIGGLVSGIVSDKYGRKRTLMTSVTLQTILGILIAFSPWFLSYVILRALLGFISVSVVFSGFVLSIELVGGKWRTVTGISYLFPVSISYVTISGIGWLLRDWRHFQLAISLPGLLYIILWWVLPESPRWLLARGRTKEVLIICEKAAKFNNKQLFPNLDKQLQPETNAGPIEDVSVFDLFRTPLMRKKTFCQFIIWFSVYLVYYGLVLNLGNIGGNLYVNSALQGVVEIPAIAISIYFLLKKGRRFPASFSMIISGIACVLTLPIYFINADLQWVMTSLTMISKFCISSSNVIMPVFAAELYPTTIRNIGVGAANVTAGIALMLVPYLWLLAEYHPSLPMTALALCGILGGLCVLLLPETKGVPLISTIREEQQNRKMSMSEVRPKKKINNNCSG</sequence>
<accession>A0A9P0DAP9</accession>
<keyword evidence="2 5" id="KW-0812">Transmembrane</keyword>
<dbReference type="Gene3D" id="1.20.1250.20">
    <property type="entry name" value="MFS general substrate transporter like domains"/>
    <property type="match status" value="1"/>
</dbReference>
<reference evidence="7" key="1">
    <citation type="submission" date="2022-01" db="EMBL/GenBank/DDBJ databases">
        <authorList>
            <person name="King R."/>
        </authorList>
    </citation>
    <scope>NUCLEOTIDE SEQUENCE</scope>
</reference>
<proteinExistence type="predicted"/>
<keyword evidence="3 5" id="KW-1133">Transmembrane helix</keyword>
<dbReference type="GO" id="GO:0022857">
    <property type="term" value="F:transmembrane transporter activity"/>
    <property type="evidence" value="ECO:0007669"/>
    <property type="project" value="InterPro"/>
</dbReference>
<feature type="transmembrane region" description="Helical" evidence="5">
    <location>
        <begin position="272"/>
        <end position="290"/>
    </location>
</feature>
<evidence type="ECO:0000256" key="2">
    <source>
        <dbReference type="ARBA" id="ARBA00022692"/>
    </source>
</evidence>
<dbReference type="InterPro" id="IPR020846">
    <property type="entry name" value="MFS_dom"/>
</dbReference>
<evidence type="ECO:0000256" key="1">
    <source>
        <dbReference type="ARBA" id="ARBA00004141"/>
    </source>
</evidence>
<dbReference type="PROSITE" id="PS00216">
    <property type="entry name" value="SUGAR_TRANSPORT_1"/>
    <property type="match status" value="1"/>
</dbReference>